<keyword evidence="5" id="KW-0808">Transferase</keyword>
<dbReference type="PROSITE" id="PS00600">
    <property type="entry name" value="AA_TRANSFER_CLASS_3"/>
    <property type="match status" value="1"/>
</dbReference>
<dbReference type="InterPro" id="IPR005814">
    <property type="entry name" value="Aminotrans_3"/>
</dbReference>
<comment type="cofactor">
    <cofactor evidence="1">
        <name>pyridoxal 5'-phosphate</name>
        <dbReference type="ChEBI" id="CHEBI:597326"/>
    </cofactor>
</comment>
<dbReference type="GO" id="GO:0030170">
    <property type="term" value="F:pyridoxal phosphate binding"/>
    <property type="evidence" value="ECO:0007669"/>
    <property type="project" value="InterPro"/>
</dbReference>
<dbReference type="Gene3D" id="3.90.1150.10">
    <property type="entry name" value="Aspartate Aminotransferase, domain 1"/>
    <property type="match status" value="1"/>
</dbReference>
<evidence type="ECO:0000256" key="4">
    <source>
        <dbReference type="RuleBase" id="RU003560"/>
    </source>
</evidence>
<dbReference type="InterPro" id="IPR050103">
    <property type="entry name" value="Class-III_PLP-dep_AT"/>
</dbReference>
<sequence>MSKSKEIIAKDKQYYATSGRIPYYPLVIDHAKGAQIIDADGKKYIDLLASASALNVGHAPDRVVAAIKEQTDKMIHYTPAYMYHQPVADLAEKLAEISPGNFTKKVAFGLSGSDANDAIIKFARAYTGRQNIVSFEQAYHGSTFGSLSMSAISLGMRQKIGPLLPGIYHIPYPDAYRGLYGETEPRSAEGYLQVFKSMTENYLPKEEIAAVVVETIQGDGGLLEPVPGYFRALADFCHANGILFAVDDVQQGLGRTGTWSSIEHFDVEADLIIYGKSLAGGLPLSAVVGRAEIMDGLQIPGHVFTTAANPVCCQAALATIQTIEEDNLLQASTDKGAYAKKAFTDLVNKYDFIGDVRGIGLSIGVDIVSDRQSKSKDSQAALKICNRAYEKGLLMIAVAGSVLRFQPPLVISYEELDQTFTILDEVFTELANGQLANYDVSGQGW</sequence>
<comment type="caution">
    <text evidence="5">The sequence shown here is derived from an EMBL/GenBank/DDBJ whole genome shotgun (WGS) entry which is preliminary data.</text>
</comment>
<dbReference type="InterPro" id="IPR015422">
    <property type="entry name" value="PyrdxlP-dep_Trfase_small"/>
</dbReference>
<dbReference type="PIRSF" id="PIRSF000521">
    <property type="entry name" value="Transaminase_4ab_Lys_Orn"/>
    <property type="match status" value="1"/>
</dbReference>
<dbReference type="Proteomes" id="UP001146670">
    <property type="component" value="Unassembled WGS sequence"/>
</dbReference>
<dbReference type="Gene3D" id="3.40.640.10">
    <property type="entry name" value="Type I PLP-dependent aspartate aminotransferase-like (Major domain)"/>
    <property type="match status" value="1"/>
</dbReference>
<evidence type="ECO:0000256" key="3">
    <source>
        <dbReference type="ARBA" id="ARBA00022898"/>
    </source>
</evidence>
<keyword evidence="3 4" id="KW-0663">Pyridoxal phosphate</keyword>
<dbReference type="RefSeq" id="WP_268751513.1">
    <property type="nucleotide sequence ID" value="NZ_JAPRFQ010000001.1"/>
</dbReference>
<dbReference type="InterPro" id="IPR015424">
    <property type="entry name" value="PyrdxlP-dep_Trfase"/>
</dbReference>
<dbReference type="PANTHER" id="PTHR11986">
    <property type="entry name" value="AMINOTRANSFERASE CLASS III"/>
    <property type="match status" value="1"/>
</dbReference>
<organism evidence="5 6">
    <name type="scientific">Aerococcus kribbianus</name>
    <dbReference type="NCBI Taxonomy" id="2999064"/>
    <lineage>
        <taxon>Bacteria</taxon>
        <taxon>Bacillati</taxon>
        <taxon>Bacillota</taxon>
        <taxon>Bacilli</taxon>
        <taxon>Lactobacillales</taxon>
        <taxon>Aerococcaceae</taxon>
        <taxon>Aerococcus</taxon>
    </lineage>
</organism>
<proteinExistence type="inferred from homology"/>
<dbReference type="FunFam" id="3.40.640.10:FF:000004">
    <property type="entry name" value="Acetylornithine aminotransferase"/>
    <property type="match status" value="1"/>
</dbReference>
<dbReference type="CDD" id="cd00610">
    <property type="entry name" value="OAT_like"/>
    <property type="match status" value="1"/>
</dbReference>
<dbReference type="GO" id="GO:0008483">
    <property type="term" value="F:transaminase activity"/>
    <property type="evidence" value="ECO:0007669"/>
    <property type="project" value="UniProtKB-KW"/>
</dbReference>
<evidence type="ECO:0000256" key="1">
    <source>
        <dbReference type="ARBA" id="ARBA00001933"/>
    </source>
</evidence>
<comment type="similarity">
    <text evidence="2 4">Belongs to the class-III pyridoxal-phosphate-dependent aminotransferase family.</text>
</comment>
<evidence type="ECO:0000256" key="2">
    <source>
        <dbReference type="ARBA" id="ARBA00008954"/>
    </source>
</evidence>
<dbReference type="InterPro" id="IPR049704">
    <property type="entry name" value="Aminotrans_3_PPA_site"/>
</dbReference>
<reference evidence="5" key="1">
    <citation type="submission" date="2022-12" db="EMBL/GenBank/DDBJ databases">
        <title>Description and comparative metabolic analysis of Aerococcus sp. nov., isolated from the feces of a pig.</title>
        <authorList>
            <person name="Chang Y.-H."/>
        </authorList>
    </citation>
    <scope>NUCLEOTIDE SEQUENCE</scope>
    <source>
        <strain evidence="5">YH-aer222</strain>
    </source>
</reference>
<accession>A0A9X3JG59</accession>
<dbReference type="NCBIfam" id="NF006368">
    <property type="entry name" value="PRK08593.1"/>
    <property type="match status" value="1"/>
</dbReference>
<name>A0A9X3JG59_9LACT</name>
<dbReference type="AlphaFoldDB" id="A0A9X3JG59"/>
<evidence type="ECO:0000313" key="6">
    <source>
        <dbReference type="Proteomes" id="UP001146670"/>
    </source>
</evidence>
<keyword evidence="5" id="KW-0032">Aminotransferase</keyword>
<dbReference type="EMBL" id="JAPRFR010000001">
    <property type="protein sequence ID" value="MCZ0725189.1"/>
    <property type="molecule type" value="Genomic_DNA"/>
</dbReference>
<protein>
    <submittedName>
        <fullName evidence="5">Aspartate aminotransferase family protein</fullName>
    </submittedName>
</protein>
<evidence type="ECO:0000313" key="5">
    <source>
        <dbReference type="EMBL" id="MCZ0725189.1"/>
    </source>
</evidence>
<dbReference type="InterPro" id="IPR015421">
    <property type="entry name" value="PyrdxlP-dep_Trfase_major"/>
</dbReference>
<dbReference type="GO" id="GO:0042802">
    <property type="term" value="F:identical protein binding"/>
    <property type="evidence" value="ECO:0007669"/>
    <property type="project" value="TreeGrafter"/>
</dbReference>
<keyword evidence="6" id="KW-1185">Reference proteome</keyword>
<gene>
    <name evidence="5" type="ORF">OW157_01230</name>
</gene>
<dbReference type="SUPFAM" id="SSF53383">
    <property type="entry name" value="PLP-dependent transferases"/>
    <property type="match status" value="1"/>
</dbReference>
<dbReference type="Pfam" id="PF00202">
    <property type="entry name" value="Aminotran_3"/>
    <property type="match status" value="1"/>
</dbReference>
<dbReference type="PANTHER" id="PTHR11986:SF58">
    <property type="entry name" value="LEUCINE_METHIONINE RACEMASE"/>
    <property type="match status" value="1"/>
</dbReference>